<evidence type="ECO:0000313" key="3">
    <source>
        <dbReference type="Proteomes" id="UP000008144"/>
    </source>
</evidence>
<feature type="transmembrane region" description="Helical" evidence="1">
    <location>
        <begin position="373"/>
        <end position="400"/>
    </location>
</feature>
<dbReference type="InParanoid" id="H2XR96"/>
<reference evidence="3" key="1">
    <citation type="journal article" date="2002" name="Science">
        <title>The draft genome of Ciona intestinalis: insights into chordate and vertebrate origins.</title>
        <authorList>
            <person name="Dehal P."/>
            <person name="Satou Y."/>
            <person name="Campbell R.K."/>
            <person name="Chapman J."/>
            <person name="Degnan B."/>
            <person name="De Tomaso A."/>
            <person name="Davidson B."/>
            <person name="Di Gregorio A."/>
            <person name="Gelpke M."/>
            <person name="Goodstein D.M."/>
            <person name="Harafuji N."/>
            <person name="Hastings K.E."/>
            <person name="Ho I."/>
            <person name="Hotta K."/>
            <person name="Huang W."/>
            <person name="Kawashima T."/>
            <person name="Lemaire P."/>
            <person name="Martinez D."/>
            <person name="Meinertzhagen I.A."/>
            <person name="Necula S."/>
            <person name="Nonaka M."/>
            <person name="Putnam N."/>
            <person name="Rash S."/>
            <person name="Saiga H."/>
            <person name="Satake M."/>
            <person name="Terry A."/>
            <person name="Yamada L."/>
            <person name="Wang H.G."/>
            <person name="Awazu S."/>
            <person name="Azumi K."/>
            <person name="Boore J."/>
            <person name="Branno M."/>
            <person name="Chin-Bow S."/>
            <person name="DeSantis R."/>
            <person name="Doyle S."/>
            <person name="Francino P."/>
            <person name="Keys D.N."/>
            <person name="Haga S."/>
            <person name="Hayashi H."/>
            <person name="Hino K."/>
            <person name="Imai K.S."/>
            <person name="Inaba K."/>
            <person name="Kano S."/>
            <person name="Kobayashi K."/>
            <person name="Kobayashi M."/>
            <person name="Lee B.I."/>
            <person name="Makabe K.W."/>
            <person name="Manohar C."/>
            <person name="Matassi G."/>
            <person name="Medina M."/>
            <person name="Mochizuki Y."/>
            <person name="Mount S."/>
            <person name="Morishita T."/>
            <person name="Miura S."/>
            <person name="Nakayama A."/>
            <person name="Nishizaka S."/>
            <person name="Nomoto H."/>
            <person name="Ohta F."/>
            <person name="Oishi K."/>
            <person name="Rigoutsos I."/>
            <person name="Sano M."/>
            <person name="Sasaki A."/>
            <person name="Sasakura Y."/>
            <person name="Shoguchi E."/>
            <person name="Shin-i T."/>
            <person name="Spagnuolo A."/>
            <person name="Stainier D."/>
            <person name="Suzuki M.M."/>
            <person name="Tassy O."/>
            <person name="Takatori N."/>
            <person name="Tokuoka M."/>
            <person name="Yagi K."/>
            <person name="Yoshizaki F."/>
            <person name="Wada S."/>
            <person name="Zhang C."/>
            <person name="Hyatt P.D."/>
            <person name="Larimer F."/>
            <person name="Detter C."/>
            <person name="Doggett N."/>
            <person name="Glavina T."/>
            <person name="Hawkins T."/>
            <person name="Richardson P."/>
            <person name="Lucas S."/>
            <person name="Kohara Y."/>
            <person name="Levine M."/>
            <person name="Satoh N."/>
            <person name="Rokhsar D.S."/>
        </authorList>
    </citation>
    <scope>NUCLEOTIDE SEQUENCE [LARGE SCALE GENOMIC DNA]</scope>
</reference>
<dbReference type="KEGG" id="cin:100183634"/>
<dbReference type="Proteomes" id="UP000008144">
    <property type="component" value="Unassembled WGS sequence"/>
</dbReference>
<keyword evidence="3" id="KW-1185">Reference proteome</keyword>
<dbReference type="GeneID" id="100183634"/>
<dbReference type="GO" id="GO:0005886">
    <property type="term" value="C:plasma membrane"/>
    <property type="evidence" value="ECO:0000318"/>
    <property type="project" value="GO_Central"/>
</dbReference>
<evidence type="ECO:0000256" key="1">
    <source>
        <dbReference type="SAM" id="Phobius"/>
    </source>
</evidence>
<feature type="transmembrane region" description="Helical" evidence="1">
    <location>
        <begin position="344"/>
        <end position="361"/>
    </location>
</feature>
<feature type="transmembrane region" description="Helical" evidence="1">
    <location>
        <begin position="135"/>
        <end position="159"/>
    </location>
</feature>
<gene>
    <name evidence="2" type="primary">LOC100183634</name>
</gene>
<feature type="transmembrane region" description="Helical" evidence="1">
    <location>
        <begin position="100"/>
        <end position="123"/>
    </location>
</feature>
<feature type="transmembrane region" description="Helical" evidence="1">
    <location>
        <begin position="244"/>
        <end position="269"/>
    </location>
</feature>
<dbReference type="PANTHER" id="PTHR11360:SF284">
    <property type="entry name" value="EG:103B4.3 PROTEIN-RELATED"/>
    <property type="match status" value="1"/>
</dbReference>
<keyword evidence="1" id="KW-0812">Transmembrane</keyword>
<feature type="transmembrane region" description="Helical" evidence="1">
    <location>
        <begin position="406"/>
        <end position="427"/>
    </location>
</feature>
<protein>
    <submittedName>
        <fullName evidence="2">Monocarboxylate transporter 2-like</fullName>
    </submittedName>
</protein>
<reference evidence="2" key="3">
    <citation type="submission" date="2025-09" db="UniProtKB">
        <authorList>
            <consortium name="Ensembl"/>
        </authorList>
    </citation>
    <scope>IDENTIFICATION</scope>
</reference>
<feature type="transmembrane region" description="Helical" evidence="1">
    <location>
        <begin position="289"/>
        <end position="313"/>
    </location>
</feature>
<dbReference type="InterPro" id="IPR011701">
    <property type="entry name" value="MFS"/>
</dbReference>
<keyword evidence="1" id="KW-0472">Membrane</keyword>
<dbReference type="FunFam" id="1.20.1250.20:FF:001312">
    <property type="entry name" value="monocarboxylate transporter 2-like"/>
    <property type="match status" value="1"/>
</dbReference>
<dbReference type="Pfam" id="PF07690">
    <property type="entry name" value="MFS_1"/>
    <property type="match status" value="1"/>
</dbReference>
<dbReference type="Gene3D" id="1.20.1250.20">
    <property type="entry name" value="MFS general substrate transporter like domains"/>
    <property type="match status" value="2"/>
</dbReference>
<dbReference type="OrthoDB" id="6499973at2759"/>
<name>H2XR96_CIOIN</name>
<dbReference type="AlphaFoldDB" id="H2XR96"/>
<dbReference type="PANTHER" id="PTHR11360">
    <property type="entry name" value="MONOCARBOXYLATE TRANSPORTER"/>
    <property type="match status" value="1"/>
</dbReference>
<sequence>MLIGERYRYRWVVLVMASVTSGLTWGIAMTVGHFYSSWMSYFDAPASYVSMAGSLTLTVGCGAGPIFRNVVKKLGLRWSSFCGGLIMAVGLAAGYFAQSVLAICFTFGVVTGLGSGLSNFCGCGALNEYFYKERAFAEGVAGGVFCLFSFCISVAQQYWITSYTWRGAILLTSALSLQQCIVSLFFISPNVVAQHPLNFWRETDAQHIVSKSENDKCSDEPLEMSSKAAEQDQVKSDLQQQRSYLKIISSPTFLLLATIDFLNWFGHFIPYVHLVERGRIQGIGFESSAWLASAFGAGGFIGRPLTGFVCDYFKIHPFKAFCFVQFVSGISSLISPFWPSTCGLFVYASFYGFFSSGYGLFKSGVPRMLGSAYYVDALSLMLVLEAIGVVLGPTVSGIIYDQTNSYDWSFCFSGLCQILTGILSFFIPAVRRFESRRALELDVA</sequence>
<dbReference type="RefSeq" id="XP_002129150.1">
    <property type="nucleotide sequence ID" value="XM_002129114.4"/>
</dbReference>
<dbReference type="OMA" id="ENCAKAT"/>
<dbReference type="GO" id="GO:0008028">
    <property type="term" value="F:monocarboxylic acid transmembrane transporter activity"/>
    <property type="evidence" value="ECO:0000318"/>
    <property type="project" value="GO_Central"/>
</dbReference>
<accession>H2XR96</accession>
<dbReference type="InterPro" id="IPR036259">
    <property type="entry name" value="MFS_trans_sf"/>
</dbReference>
<accession>A0A1W2WKC5</accession>
<evidence type="ECO:0000313" key="2">
    <source>
        <dbReference type="Ensembl" id="ENSCINP00000032180.1"/>
    </source>
</evidence>
<feature type="transmembrane region" description="Helical" evidence="1">
    <location>
        <begin position="74"/>
        <end position="94"/>
    </location>
</feature>
<reference evidence="2" key="2">
    <citation type="submission" date="2025-08" db="UniProtKB">
        <authorList>
            <consortium name="Ensembl"/>
        </authorList>
    </citation>
    <scope>IDENTIFICATION</scope>
</reference>
<dbReference type="InterPro" id="IPR050327">
    <property type="entry name" value="Proton-linked_MCT"/>
</dbReference>
<proteinExistence type="predicted"/>
<dbReference type="HOGENOM" id="CLU_001265_59_1_1"/>
<dbReference type="SUPFAM" id="SSF103473">
    <property type="entry name" value="MFS general substrate transporter"/>
    <property type="match status" value="1"/>
</dbReference>
<feature type="transmembrane region" description="Helical" evidence="1">
    <location>
        <begin position="47"/>
        <end position="67"/>
    </location>
</feature>
<dbReference type="GeneTree" id="ENSGT00940000165635"/>
<feature type="transmembrane region" description="Helical" evidence="1">
    <location>
        <begin position="12"/>
        <end position="35"/>
    </location>
</feature>
<feature type="transmembrane region" description="Helical" evidence="1">
    <location>
        <begin position="165"/>
        <end position="187"/>
    </location>
</feature>
<feature type="transmembrane region" description="Helical" evidence="1">
    <location>
        <begin position="320"/>
        <end position="338"/>
    </location>
</feature>
<keyword evidence="1" id="KW-1133">Transmembrane helix</keyword>
<organism evidence="2 3">
    <name type="scientific">Ciona intestinalis</name>
    <name type="common">Transparent sea squirt</name>
    <name type="synonym">Ascidia intestinalis</name>
    <dbReference type="NCBI Taxonomy" id="7719"/>
    <lineage>
        <taxon>Eukaryota</taxon>
        <taxon>Metazoa</taxon>
        <taxon>Chordata</taxon>
        <taxon>Tunicata</taxon>
        <taxon>Ascidiacea</taxon>
        <taxon>Phlebobranchia</taxon>
        <taxon>Cionidae</taxon>
        <taxon>Ciona</taxon>
    </lineage>
</organism>
<dbReference type="Ensembl" id="ENSCINT00000033520.1">
    <property type="protein sequence ID" value="ENSCINP00000032180.1"/>
    <property type="gene ID" value="ENSCING00000020808.1"/>
</dbReference>